<sequence>MQPSAFYSHYAAHLLAEANATVDDGQEAAAKETSSFKRAFLTRCERDLRWERKEYSTQRLHISLGEWDFSVRGVAIAPTNKDVFSVAAYDGIARVFKNGKKLSSVAVPKKRDISANLNSTRWTCGGAKVAFGSHCKSLFVYDAETMHLHRSYHDAFFGGSDRAPLGSNNATLTVFDLRSAEPVKQWNPHRGTVRDVCFVEGAGFGIKAKWAVSDFDAGVSRLSFQFNNELRQHGYYNGAYAVAMPPPYFGLSRHKADYDRNRFVLAGGVGSAASFSPDGTRQEMICIPGVDEHFWKMRYNSNGTLMFLATDNDTLELFRRNPDGTHSHLHTIVRHKDDIEDCDIALDDSYVVTASQDGTVAYITLNT</sequence>
<dbReference type="EMBL" id="KB007923">
    <property type="protein sequence ID" value="ELR20291.1"/>
    <property type="molecule type" value="Genomic_DNA"/>
</dbReference>
<dbReference type="InterPro" id="IPR001680">
    <property type="entry name" value="WD40_rpt"/>
</dbReference>
<reference evidence="1 2" key="1">
    <citation type="journal article" date="2013" name="Genome Biol.">
        <title>Genome of Acanthamoeba castellanii highlights extensive lateral gene transfer and early evolution of tyrosine kinase signaling.</title>
        <authorList>
            <person name="Clarke M."/>
            <person name="Lohan A.J."/>
            <person name="Liu B."/>
            <person name="Lagkouvardos I."/>
            <person name="Roy S."/>
            <person name="Zafar N."/>
            <person name="Bertelli C."/>
            <person name="Schilde C."/>
            <person name="Kianianmomeni A."/>
            <person name="Burglin T.R."/>
            <person name="Frech C."/>
            <person name="Turcotte B."/>
            <person name="Kopec K.O."/>
            <person name="Synnott J.M."/>
            <person name="Choo C."/>
            <person name="Paponov I."/>
            <person name="Finkler A."/>
            <person name="Soon Heng Tan C."/>
            <person name="Hutchins A.P."/>
            <person name="Weinmeier T."/>
            <person name="Rattei T."/>
            <person name="Chu J.S."/>
            <person name="Gimenez G."/>
            <person name="Irimia M."/>
            <person name="Rigden D.J."/>
            <person name="Fitzpatrick D.A."/>
            <person name="Lorenzo-Morales J."/>
            <person name="Bateman A."/>
            <person name="Chiu C.H."/>
            <person name="Tang P."/>
            <person name="Hegemann P."/>
            <person name="Fromm H."/>
            <person name="Raoult D."/>
            <person name="Greub G."/>
            <person name="Miranda-Saavedra D."/>
            <person name="Chen N."/>
            <person name="Nash P."/>
            <person name="Ginger M.L."/>
            <person name="Horn M."/>
            <person name="Schaap P."/>
            <person name="Caler L."/>
            <person name="Loftus B."/>
        </authorList>
    </citation>
    <scope>NUCLEOTIDE SEQUENCE [LARGE SCALE GENOMIC DNA]</scope>
    <source>
        <strain evidence="1 2">Neff</strain>
    </source>
</reference>
<gene>
    <name evidence="1" type="ORF">ACA1_307560</name>
</gene>
<dbReference type="GeneID" id="14921138"/>
<dbReference type="OrthoDB" id="1602884at2759"/>
<evidence type="ECO:0000313" key="2">
    <source>
        <dbReference type="Proteomes" id="UP000011083"/>
    </source>
</evidence>
<name>L8H741_ACACF</name>
<dbReference type="InterPro" id="IPR036322">
    <property type="entry name" value="WD40_repeat_dom_sf"/>
</dbReference>
<proteinExistence type="predicted"/>
<protein>
    <submittedName>
        <fullName evidence="1">WD domain, G-beta repeat-containing protein</fullName>
    </submittedName>
</protein>
<evidence type="ECO:0000313" key="1">
    <source>
        <dbReference type="EMBL" id="ELR20291.1"/>
    </source>
</evidence>
<dbReference type="KEGG" id="acan:ACA1_307560"/>
<dbReference type="VEuPathDB" id="AmoebaDB:ACA1_307560"/>
<dbReference type="AlphaFoldDB" id="L8H741"/>
<dbReference type="InterPro" id="IPR015943">
    <property type="entry name" value="WD40/YVTN_repeat-like_dom_sf"/>
</dbReference>
<organism evidence="1 2">
    <name type="scientific">Acanthamoeba castellanii (strain ATCC 30010 / Neff)</name>
    <dbReference type="NCBI Taxonomy" id="1257118"/>
    <lineage>
        <taxon>Eukaryota</taxon>
        <taxon>Amoebozoa</taxon>
        <taxon>Discosea</taxon>
        <taxon>Longamoebia</taxon>
        <taxon>Centramoebida</taxon>
        <taxon>Acanthamoebidae</taxon>
        <taxon>Acanthamoeba</taxon>
    </lineage>
</organism>
<keyword evidence="2" id="KW-1185">Reference proteome</keyword>
<dbReference type="Proteomes" id="UP000011083">
    <property type="component" value="Unassembled WGS sequence"/>
</dbReference>
<dbReference type="SUPFAM" id="SSF50978">
    <property type="entry name" value="WD40 repeat-like"/>
    <property type="match status" value="1"/>
</dbReference>
<dbReference type="Gene3D" id="2.130.10.10">
    <property type="entry name" value="YVTN repeat-like/Quinoprotein amine dehydrogenase"/>
    <property type="match status" value="2"/>
</dbReference>
<dbReference type="STRING" id="1257118.L8H741"/>
<accession>L8H741</accession>
<dbReference type="RefSeq" id="XP_004342407.1">
    <property type="nucleotide sequence ID" value="XM_004342358.1"/>
</dbReference>
<dbReference type="SMART" id="SM00320">
    <property type="entry name" value="WD40"/>
    <property type="match status" value="3"/>
</dbReference>